<evidence type="ECO:0000256" key="3">
    <source>
        <dbReference type="ARBA" id="ARBA00022490"/>
    </source>
</evidence>
<gene>
    <name evidence="6" type="primary">rbsD</name>
    <name evidence="6" type="ORF">GJ743_13480</name>
</gene>
<dbReference type="InterPro" id="IPR023750">
    <property type="entry name" value="RbsD-like_sf"/>
</dbReference>
<evidence type="ECO:0000256" key="1">
    <source>
        <dbReference type="ARBA" id="ARBA00000223"/>
    </source>
</evidence>
<dbReference type="GO" id="GO:0016872">
    <property type="term" value="F:intramolecular lyase activity"/>
    <property type="evidence" value="ECO:0007669"/>
    <property type="project" value="InterPro"/>
</dbReference>
<evidence type="ECO:0000313" key="6">
    <source>
        <dbReference type="EMBL" id="MTH69382.1"/>
    </source>
</evidence>
<evidence type="ECO:0000256" key="4">
    <source>
        <dbReference type="ARBA" id="ARBA00023235"/>
    </source>
</evidence>
<keyword evidence="7" id="KW-1185">Reference proteome</keyword>
<name>A0A6I3MB68_9MICO</name>
<dbReference type="SUPFAM" id="SSF102546">
    <property type="entry name" value="RbsD-like"/>
    <property type="match status" value="1"/>
</dbReference>
<dbReference type="PANTHER" id="PTHR37831">
    <property type="entry name" value="D-RIBOSE PYRANASE"/>
    <property type="match status" value="1"/>
</dbReference>
<dbReference type="Pfam" id="PF05025">
    <property type="entry name" value="RbsD_FucU"/>
    <property type="match status" value="1"/>
</dbReference>
<dbReference type="EMBL" id="WMLB01000027">
    <property type="protein sequence ID" value="MTH69382.1"/>
    <property type="molecule type" value="Genomic_DNA"/>
</dbReference>
<dbReference type="EC" id="5.4.99.62" evidence="2"/>
<organism evidence="6 7">
    <name type="scientific">Agromyces bracchium</name>
    <dbReference type="NCBI Taxonomy" id="88376"/>
    <lineage>
        <taxon>Bacteria</taxon>
        <taxon>Bacillati</taxon>
        <taxon>Actinomycetota</taxon>
        <taxon>Actinomycetes</taxon>
        <taxon>Micrococcales</taxon>
        <taxon>Microbacteriaceae</taxon>
        <taxon>Agromyces</taxon>
    </lineage>
</organism>
<proteinExistence type="predicted"/>
<accession>A0A6I3MB68</accession>
<dbReference type="InterPro" id="IPR023064">
    <property type="entry name" value="D-ribose_pyranase"/>
</dbReference>
<comment type="catalytic activity">
    <reaction evidence="1">
        <text>beta-D-ribopyranose = beta-D-ribofuranose</text>
        <dbReference type="Rhea" id="RHEA:25432"/>
        <dbReference type="ChEBI" id="CHEBI:27476"/>
        <dbReference type="ChEBI" id="CHEBI:47002"/>
        <dbReference type="EC" id="5.4.99.62"/>
    </reaction>
</comment>
<sequence>MRRQGIWHPLLAAEIAAMGHGDEIIIADPGLPIPRGAETVIDLVYAANSPRLSGVLSAVASELVVEVAVVANELADGEVLTSVRDLLSGIPLQRRPHADLKKLAHTARVIVRTGETTPYANVVLRAGVPF</sequence>
<dbReference type="NCBIfam" id="NF008761">
    <property type="entry name" value="PRK11797.1"/>
    <property type="match status" value="1"/>
</dbReference>
<reference evidence="6 7" key="1">
    <citation type="submission" date="2019-11" db="EMBL/GenBank/DDBJ databases">
        <title>Agromyces kandeliae sp. nov., isolated from mangrove soil.</title>
        <authorList>
            <person name="Wang R."/>
        </authorList>
    </citation>
    <scope>NUCLEOTIDE SEQUENCE [LARGE SCALE GENOMIC DNA]</scope>
    <source>
        <strain evidence="6 7">JCM 11433</strain>
    </source>
</reference>
<protein>
    <recommendedName>
        <fullName evidence="2">D-ribose pyranase</fullName>
        <ecNumber evidence="2">5.4.99.62</ecNumber>
    </recommendedName>
</protein>
<keyword evidence="5" id="KW-0119">Carbohydrate metabolism</keyword>
<dbReference type="InterPro" id="IPR007721">
    <property type="entry name" value="RbsD_FucU"/>
</dbReference>
<dbReference type="RefSeq" id="WP_155052439.1">
    <property type="nucleotide sequence ID" value="NZ_BAAAIB010000009.1"/>
</dbReference>
<keyword evidence="3" id="KW-0963">Cytoplasm</keyword>
<keyword evidence="4 6" id="KW-0413">Isomerase</keyword>
<dbReference type="GO" id="GO:0062193">
    <property type="term" value="F:D-ribose pyranase activity"/>
    <property type="evidence" value="ECO:0007669"/>
    <property type="project" value="UniProtKB-EC"/>
</dbReference>
<dbReference type="Proteomes" id="UP000433071">
    <property type="component" value="Unassembled WGS sequence"/>
</dbReference>
<dbReference type="GO" id="GO:0019303">
    <property type="term" value="P:D-ribose catabolic process"/>
    <property type="evidence" value="ECO:0007669"/>
    <property type="project" value="TreeGrafter"/>
</dbReference>
<dbReference type="Gene3D" id="3.40.1650.10">
    <property type="entry name" value="RbsD-like domain"/>
    <property type="match status" value="1"/>
</dbReference>
<comment type="caution">
    <text evidence="6">The sequence shown here is derived from an EMBL/GenBank/DDBJ whole genome shotgun (WGS) entry which is preliminary data.</text>
</comment>
<dbReference type="AlphaFoldDB" id="A0A6I3MB68"/>
<dbReference type="GO" id="GO:0048029">
    <property type="term" value="F:monosaccharide binding"/>
    <property type="evidence" value="ECO:0007669"/>
    <property type="project" value="InterPro"/>
</dbReference>
<evidence type="ECO:0000256" key="5">
    <source>
        <dbReference type="ARBA" id="ARBA00023277"/>
    </source>
</evidence>
<dbReference type="PANTHER" id="PTHR37831:SF1">
    <property type="entry name" value="D-RIBOSE PYRANASE"/>
    <property type="match status" value="1"/>
</dbReference>
<dbReference type="OrthoDB" id="9805009at2"/>
<evidence type="ECO:0000313" key="7">
    <source>
        <dbReference type="Proteomes" id="UP000433071"/>
    </source>
</evidence>
<evidence type="ECO:0000256" key="2">
    <source>
        <dbReference type="ARBA" id="ARBA00012862"/>
    </source>
</evidence>
<dbReference type="GO" id="GO:0005829">
    <property type="term" value="C:cytosol"/>
    <property type="evidence" value="ECO:0007669"/>
    <property type="project" value="TreeGrafter"/>
</dbReference>